<evidence type="ECO:0000256" key="1">
    <source>
        <dbReference type="ARBA" id="ARBA00005061"/>
    </source>
</evidence>
<dbReference type="PANTHER" id="PTHR12589">
    <property type="entry name" value="PYRUVOYL TETRAHYDROBIOPTERIN SYNTHASE"/>
    <property type="match status" value="1"/>
</dbReference>
<comment type="similarity">
    <text evidence="2 8">Belongs to the PTPS family. QueD subfamily.</text>
</comment>
<evidence type="ECO:0000256" key="6">
    <source>
        <dbReference type="ARBA" id="ARBA00023239"/>
    </source>
</evidence>
<dbReference type="AlphaFoldDB" id="A0A223HZC2"/>
<comment type="catalytic activity">
    <reaction evidence="7 8">
        <text>7,8-dihydroneopterin 3'-triphosphate + H2O = 6-carboxy-5,6,7,8-tetrahydropterin + triphosphate + acetaldehyde + 2 H(+)</text>
        <dbReference type="Rhea" id="RHEA:27966"/>
        <dbReference type="ChEBI" id="CHEBI:15343"/>
        <dbReference type="ChEBI" id="CHEBI:15377"/>
        <dbReference type="ChEBI" id="CHEBI:15378"/>
        <dbReference type="ChEBI" id="CHEBI:18036"/>
        <dbReference type="ChEBI" id="CHEBI:58462"/>
        <dbReference type="ChEBI" id="CHEBI:61032"/>
        <dbReference type="EC" id="4.1.2.50"/>
    </reaction>
</comment>
<dbReference type="GO" id="GO:0046872">
    <property type="term" value="F:metal ion binding"/>
    <property type="evidence" value="ECO:0007669"/>
    <property type="project" value="UniProtKB-KW"/>
</dbReference>
<accession>A0A223HZC2</accession>
<feature type="active site" description="Proton acceptor" evidence="9">
    <location>
        <position position="22"/>
    </location>
</feature>
<evidence type="ECO:0000256" key="8">
    <source>
        <dbReference type="PIRNR" id="PIRNR006113"/>
    </source>
</evidence>
<dbReference type="EC" id="4.-.-.-" evidence="8"/>
<organism evidence="11 12">
    <name type="scientific">Thermoanaerobacterium thermosaccharolyticum</name>
    <name type="common">Clostridium thermosaccharolyticum</name>
    <dbReference type="NCBI Taxonomy" id="1517"/>
    <lineage>
        <taxon>Bacteria</taxon>
        <taxon>Bacillati</taxon>
        <taxon>Bacillota</taxon>
        <taxon>Clostridia</taxon>
        <taxon>Thermoanaerobacterales</taxon>
        <taxon>Thermoanaerobacteraceae</taxon>
        <taxon>Thermoanaerobacterium</taxon>
    </lineage>
</organism>
<proteinExistence type="inferred from homology"/>
<dbReference type="SUPFAM" id="SSF55620">
    <property type="entry name" value="Tetrahydrobiopterin biosynthesis enzymes-like"/>
    <property type="match status" value="1"/>
</dbReference>
<gene>
    <name evidence="11" type="ORF">Thert_01843</name>
</gene>
<dbReference type="Pfam" id="PF01242">
    <property type="entry name" value="PTPS"/>
    <property type="match status" value="1"/>
</dbReference>
<evidence type="ECO:0000256" key="3">
    <source>
        <dbReference type="ARBA" id="ARBA00018141"/>
    </source>
</evidence>
<dbReference type="RefSeq" id="WP_094397411.1">
    <property type="nucleotide sequence ID" value="NZ_CP016893.1"/>
</dbReference>
<comment type="pathway">
    <text evidence="1 8">Purine metabolism; 7-cyano-7-deazaguanine biosynthesis.</text>
</comment>
<dbReference type="Proteomes" id="UP000214975">
    <property type="component" value="Chromosome"/>
</dbReference>
<feature type="binding site" evidence="10">
    <location>
        <position position="26"/>
    </location>
    <ligand>
        <name>Zn(2+)</name>
        <dbReference type="ChEBI" id="CHEBI:29105"/>
    </ligand>
</feature>
<dbReference type="NCBIfam" id="TIGR03367">
    <property type="entry name" value="queuosine_QueD"/>
    <property type="match status" value="1"/>
</dbReference>
<dbReference type="InterPro" id="IPR007115">
    <property type="entry name" value="6-PTP_synth/QueD"/>
</dbReference>
<reference evidence="11 12" key="1">
    <citation type="submission" date="2016-08" db="EMBL/GenBank/DDBJ databases">
        <title>A novel genetic cassette of butanologenic Thermoanaerobacterium thermosaccharolyticum that directly convert cellulose to butanol.</title>
        <authorList>
            <person name="Li T."/>
            <person name="He J."/>
        </authorList>
    </citation>
    <scope>NUCLEOTIDE SEQUENCE [LARGE SCALE GENOMIC DNA]</scope>
    <source>
        <strain evidence="11 12">TG57</strain>
    </source>
</reference>
<evidence type="ECO:0000256" key="7">
    <source>
        <dbReference type="ARBA" id="ARBA00048807"/>
    </source>
</evidence>
<evidence type="ECO:0000256" key="10">
    <source>
        <dbReference type="PIRSR" id="PIRSR006113-2"/>
    </source>
</evidence>
<evidence type="ECO:0000256" key="5">
    <source>
        <dbReference type="ARBA" id="ARBA00022833"/>
    </source>
</evidence>
<keyword evidence="5 8" id="KW-0862">Zinc</keyword>
<keyword evidence="6 8" id="KW-0456">Lyase</keyword>
<evidence type="ECO:0000256" key="2">
    <source>
        <dbReference type="ARBA" id="ARBA00008900"/>
    </source>
</evidence>
<comment type="cofactor">
    <cofactor evidence="8 10">
        <name>Zn(2+)</name>
        <dbReference type="ChEBI" id="CHEBI:29105"/>
    </cofactor>
    <text evidence="8 10">Binds 1 zinc ion per subunit.</text>
</comment>
<dbReference type="EMBL" id="CP016893">
    <property type="protein sequence ID" value="AST57826.1"/>
    <property type="molecule type" value="Genomic_DNA"/>
</dbReference>
<feature type="active site" description="Charge relay system" evidence="9">
    <location>
        <position position="108"/>
    </location>
</feature>
<dbReference type="GO" id="GO:0070497">
    <property type="term" value="F:6-carboxytetrahydropterin synthase activity"/>
    <property type="evidence" value="ECO:0007669"/>
    <property type="project" value="UniProtKB-EC"/>
</dbReference>
<dbReference type="Gene3D" id="3.30.479.10">
    <property type="entry name" value="6-pyruvoyl tetrahydropterin synthase/QueD"/>
    <property type="match status" value="1"/>
</dbReference>
<feature type="binding site" evidence="10">
    <location>
        <position position="28"/>
    </location>
    <ligand>
        <name>Zn(2+)</name>
        <dbReference type="ChEBI" id="CHEBI:29105"/>
    </ligand>
</feature>
<dbReference type="GO" id="GO:0008616">
    <property type="term" value="P:tRNA queuosine(34) biosynthetic process"/>
    <property type="evidence" value="ECO:0007669"/>
    <property type="project" value="UniProtKB-KW"/>
</dbReference>
<dbReference type="PANTHER" id="PTHR12589:SF7">
    <property type="entry name" value="6-PYRUVOYL TETRAHYDROBIOPTERIN SYNTHASE"/>
    <property type="match status" value="1"/>
</dbReference>
<evidence type="ECO:0000256" key="4">
    <source>
        <dbReference type="ARBA" id="ARBA00022723"/>
    </source>
</evidence>
<evidence type="ECO:0000313" key="12">
    <source>
        <dbReference type="Proteomes" id="UP000214975"/>
    </source>
</evidence>
<sequence>MKVTKVFTFDSAHNLTKYNGKCENLHGHTYKLEVTVEGSTNNEGIIIDFAELKSIVEDEVVKKLDHMYLNDVLGFNTTCENIITWAWKILEPLLRTERYHLYSIKLWETPTNFAEVDIKDFEK</sequence>
<evidence type="ECO:0000256" key="9">
    <source>
        <dbReference type="PIRSR" id="PIRSR006113-1"/>
    </source>
</evidence>
<dbReference type="PIRSF" id="PIRSF006113">
    <property type="entry name" value="PTP_synth"/>
    <property type="match status" value="1"/>
</dbReference>
<dbReference type="UniPathway" id="UPA00391"/>
<dbReference type="InterPro" id="IPR038418">
    <property type="entry name" value="6-PTP_synth/QueD_sf"/>
</dbReference>
<feature type="active site" description="Charge relay system" evidence="9">
    <location>
        <position position="66"/>
    </location>
</feature>
<keyword evidence="4 8" id="KW-0479">Metal-binding</keyword>
<evidence type="ECO:0000313" key="11">
    <source>
        <dbReference type="EMBL" id="AST57826.1"/>
    </source>
</evidence>
<name>A0A223HZC2_THETR</name>
<protein>
    <recommendedName>
        <fullName evidence="3 8">6-carboxy-5,6,7,8-tetrahydropterin synthase</fullName>
        <ecNumber evidence="8">4.-.-.-</ecNumber>
    </recommendedName>
</protein>
<keyword evidence="8" id="KW-0671">Queuosine biosynthesis</keyword>
<feature type="binding site" evidence="10">
    <location>
        <position position="13"/>
    </location>
    <ligand>
        <name>Zn(2+)</name>
        <dbReference type="ChEBI" id="CHEBI:29105"/>
    </ligand>
</feature>